<keyword evidence="3" id="KW-1185">Reference proteome</keyword>
<dbReference type="Proteomes" id="UP000245048">
    <property type="component" value="Unassembled WGS sequence"/>
</dbReference>
<dbReference type="Gene3D" id="3.90.550.10">
    <property type="entry name" value="Spore Coat Polysaccharide Biosynthesis Protein SpsA, Chain A"/>
    <property type="match status" value="1"/>
</dbReference>
<dbReference type="CDD" id="cd00761">
    <property type="entry name" value="Glyco_tranf_GTA_type"/>
    <property type="match status" value="1"/>
</dbReference>
<dbReference type="InterPro" id="IPR029044">
    <property type="entry name" value="Nucleotide-diphossugar_trans"/>
</dbReference>
<gene>
    <name evidence="2" type="ORF">CR165_22480</name>
</gene>
<dbReference type="OrthoDB" id="7296636at2"/>
<comment type="caution">
    <text evidence="2">The sequence shown here is derived from an EMBL/GenBank/DDBJ whole genome shotgun (WGS) entry which is preliminary data.</text>
</comment>
<dbReference type="InterPro" id="IPR001173">
    <property type="entry name" value="Glyco_trans_2-like"/>
</dbReference>
<accession>A0A2U1UY31</accession>
<dbReference type="Pfam" id="PF00535">
    <property type="entry name" value="Glycos_transf_2"/>
    <property type="match status" value="1"/>
</dbReference>
<organism evidence="2 3">
    <name type="scientific">Teichococcus aestuarii</name>
    <dbReference type="NCBI Taxonomy" id="568898"/>
    <lineage>
        <taxon>Bacteria</taxon>
        <taxon>Pseudomonadati</taxon>
        <taxon>Pseudomonadota</taxon>
        <taxon>Alphaproteobacteria</taxon>
        <taxon>Acetobacterales</taxon>
        <taxon>Roseomonadaceae</taxon>
        <taxon>Roseomonas</taxon>
    </lineage>
</organism>
<sequence>MNPNAITICIPTMNRPALLEEAVRSCFLQNHRPLEILIGDNSPDDASERVTAGLALPEGVTLRHERESVRKGQSANVNWLFRNAASPRLVLLHDDDLLLPQAIDLMVQDWQGHPPSICVFGKQIVVDAGGRANAGQTIALNCSYQRTARQAGSQRSGLEAGLAQRIPNNGFLVCTELARSVGYRTESEVGHAVDADFAIRLGAAAPAGTVRFIDRFVSAYRLSDVSILRSDTVRQGHHLFYEAVLAMQVSAEAIEAKAALLRRISGGAVLDAADAGQRGQAWRILTSRFYAPAIIGPHTFVVALSMIHPALGGEARTLMRKALRIGRRAYGRDTAGVPQPSGSEAGEILRLAEELSRLLRSQPVSQA</sequence>
<reference evidence="3" key="1">
    <citation type="submission" date="2017-10" db="EMBL/GenBank/DDBJ databases">
        <authorList>
            <person name="Toshchakov S.V."/>
            <person name="Goeva M.A."/>
        </authorList>
    </citation>
    <scope>NUCLEOTIDE SEQUENCE [LARGE SCALE GENOMIC DNA]</scope>
    <source>
        <strain evidence="3">JR1/69-1-13</strain>
    </source>
</reference>
<dbReference type="SUPFAM" id="SSF53448">
    <property type="entry name" value="Nucleotide-diphospho-sugar transferases"/>
    <property type="match status" value="1"/>
</dbReference>
<dbReference type="AlphaFoldDB" id="A0A2U1UY31"/>
<feature type="domain" description="Glycosyltransferase 2-like" evidence="1">
    <location>
        <begin position="7"/>
        <end position="131"/>
    </location>
</feature>
<name>A0A2U1UY31_9PROT</name>
<dbReference type="RefSeq" id="WP_109519162.1">
    <property type="nucleotide sequence ID" value="NZ_PDOA01000031.1"/>
</dbReference>
<dbReference type="GO" id="GO:0016758">
    <property type="term" value="F:hexosyltransferase activity"/>
    <property type="evidence" value="ECO:0007669"/>
    <property type="project" value="UniProtKB-ARBA"/>
</dbReference>
<dbReference type="PANTHER" id="PTHR22916">
    <property type="entry name" value="GLYCOSYLTRANSFERASE"/>
    <property type="match status" value="1"/>
</dbReference>
<dbReference type="EMBL" id="PDOA01000031">
    <property type="protein sequence ID" value="PWC26569.1"/>
    <property type="molecule type" value="Genomic_DNA"/>
</dbReference>
<proteinExistence type="predicted"/>
<dbReference type="PANTHER" id="PTHR22916:SF3">
    <property type="entry name" value="UDP-GLCNAC:BETAGAL BETA-1,3-N-ACETYLGLUCOSAMINYLTRANSFERASE-LIKE PROTEIN 1"/>
    <property type="match status" value="1"/>
</dbReference>
<protein>
    <recommendedName>
        <fullName evidence="1">Glycosyltransferase 2-like domain-containing protein</fullName>
    </recommendedName>
</protein>
<evidence type="ECO:0000313" key="3">
    <source>
        <dbReference type="Proteomes" id="UP000245048"/>
    </source>
</evidence>
<evidence type="ECO:0000259" key="1">
    <source>
        <dbReference type="Pfam" id="PF00535"/>
    </source>
</evidence>
<evidence type="ECO:0000313" key="2">
    <source>
        <dbReference type="EMBL" id="PWC26569.1"/>
    </source>
</evidence>